<evidence type="ECO:0000313" key="2">
    <source>
        <dbReference type="EMBL" id="KPI35400.1"/>
    </source>
</evidence>
<reference evidence="2 3" key="1">
    <citation type="submission" date="2015-06" db="EMBL/GenBank/DDBJ databases">
        <title>Draft genome of the ant-associated black yeast Phialophora attae CBS 131958.</title>
        <authorList>
            <person name="Moreno L.F."/>
            <person name="Stielow B.J."/>
            <person name="de Hoog S."/>
            <person name="Vicente V.A."/>
            <person name="Weiss V.A."/>
            <person name="de Vries M."/>
            <person name="Cruz L.M."/>
            <person name="Souza E.M."/>
        </authorList>
    </citation>
    <scope>NUCLEOTIDE SEQUENCE [LARGE SCALE GENOMIC DNA]</scope>
    <source>
        <strain evidence="2 3">CBS 131958</strain>
    </source>
</reference>
<feature type="compositionally biased region" description="Basic residues" evidence="1">
    <location>
        <begin position="191"/>
        <end position="205"/>
    </location>
</feature>
<dbReference type="VEuPathDB" id="FungiDB:AB675_11687"/>
<feature type="compositionally biased region" description="Basic residues" evidence="1">
    <location>
        <begin position="142"/>
        <end position="156"/>
    </location>
</feature>
<feature type="compositionally biased region" description="Basic and acidic residues" evidence="1">
    <location>
        <begin position="117"/>
        <end position="138"/>
    </location>
</feature>
<dbReference type="Proteomes" id="UP000038010">
    <property type="component" value="Unassembled WGS sequence"/>
</dbReference>
<evidence type="ECO:0000256" key="1">
    <source>
        <dbReference type="SAM" id="MobiDB-lite"/>
    </source>
</evidence>
<protein>
    <recommendedName>
        <fullName evidence="4">Pre-mRNA-splicing factor 38B</fullName>
    </recommendedName>
</protein>
<accession>A0A0N1HHQ8</accession>
<dbReference type="STRING" id="1664694.A0A0N1HHQ8"/>
<dbReference type="OrthoDB" id="2431475at2759"/>
<evidence type="ECO:0000313" key="3">
    <source>
        <dbReference type="Proteomes" id="UP000038010"/>
    </source>
</evidence>
<gene>
    <name evidence="2" type="ORF">AB675_11687</name>
</gene>
<feature type="compositionally biased region" description="Basic and acidic residues" evidence="1">
    <location>
        <begin position="222"/>
        <end position="235"/>
    </location>
</feature>
<organism evidence="2 3">
    <name type="scientific">Cyphellophora attinorum</name>
    <dbReference type="NCBI Taxonomy" id="1664694"/>
    <lineage>
        <taxon>Eukaryota</taxon>
        <taxon>Fungi</taxon>
        <taxon>Dikarya</taxon>
        <taxon>Ascomycota</taxon>
        <taxon>Pezizomycotina</taxon>
        <taxon>Eurotiomycetes</taxon>
        <taxon>Chaetothyriomycetidae</taxon>
        <taxon>Chaetothyriales</taxon>
        <taxon>Cyphellophoraceae</taxon>
        <taxon>Cyphellophora</taxon>
    </lineage>
</organism>
<dbReference type="EMBL" id="LFJN01000040">
    <property type="protein sequence ID" value="KPI35400.1"/>
    <property type="molecule type" value="Genomic_DNA"/>
</dbReference>
<feature type="compositionally biased region" description="Basic residues" evidence="1">
    <location>
        <begin position="253"/>
        <end position="263"/>
    </location>
</feature>
<feature type="compositionally biased region" description="Acidic residues" evidence="1">
    <location>
        <begin position="368"/>
        <end position="377"/>
    </location>
</feature>
<feature type="compositionally biased region" description="Basic and acidic residues" evidence="1">
    <location>
        <begin position="174"/>
        <end position="190"/>
    </location>
</feature>
<sequence>MPLSSARVFDYSDDAAVAKLLADEAKAASSKYASQGLSALLPKRSTGAAPKPNTRFLKNLVRDADQHNTALRRKEDRERVERLRNGGVKRNESLPKDESNGRTRPGGYSGRDAKRRRTDDYGHTRRGDRDAGRLDRDFSSSPKRRRDPRSVSRSRSRTPPGEKERNRSRRHGSDKHSADERQSHGHEDKHTSHRKHKRRRSRSGSRSRSPDRDDRRRRHPTSIRDNRDGADRESSSDPLDDLVGPQPPDTHHKTVHYRGRGAHKLTTNSTTIDDHFSTKYDPASDVRLDPDVEETDDWDLALDALRDRRAWEKNHADRMRAAGFSAEEIRKWEDSGKEKDARDVRWSKRGQTRAWDVGKDVLSLDGAADNDVDDFQEDNTGRLTP</sequence>
<dbReference type="PANTHER" id="PTHR40132">
    <property type="entry name" value="PRE-MRNA-SPLICING FACTOR 38B"/>
    <property type="match status" value="1"/>
</dbReference>
<evidence type="ECO:0008006" key="4">
    <source>
        <dbReference type="Google" id="ProtNLM"/>
    </source>
</evidence>
<name>A0A0N1HHQ8_9EURO</name>
<proteinExistence type="predicted"/>
<dbReference type="AlphaFoldDB" id="A0A0N1HHQ8"/>
<comment type="caution">
    <text evidence="2">The sequence shown here is derived from an EMBL/GenBank/DDBJ whole genome shotgun (WGS) entry which is preliminary data.</text>
</comment>
<feature type="compositionally biased region" description="Basic and acidic residues" evidence="1">
    <location>
        <begin position="60"/>
        <end position="101"/>
    </location>
</feature>
<dbReference type="GeneID" id="28732436"/>
<feature type="region of interest" description="Disordered" evidence="1">
    <location>
        <begin position="39"/>
        <end position="283"/>
    </location>
</feature>
<feature type="region of interest" description="Disordered" evidence="1">
    <location>
        <begin position="365"/>
        <end position="385"/>
    </location>
</feature>
<dbReference type="RefSeq" id="XP_017995363.1">
    <property type="nucleotide sequence ID" value="XM_018140555.1"/>
</dbReference>
<feature type="compositionally biased region" description="Basic and acidic residues" evidence="1">
    <location>
        <begin position="272"/>
        <end position="283"/>
    </location>
</feature>
<keyword evidence="3" id="KW-1185">Reference proteome</keyword>
<dbReference type="PANTHER" id="PTHR40132:SF1">
    <property type="entry name" value="PRE-MRNA-SPLICING FACTOR 38B"/>
    <property type="match status" value="1"/>
</dbReference>